<evidence type="ECO:0000313" key="2">
    <source>
        <dbReference type="EMBL" id="PQA90437.1"/>
    </source>
</evidence>
<protein>
    <submittedName>
        <fullName evidence="2">Uncharacterized protein</fullName>
    </submittedName>
</protein>
<evidence type="ECO:0000313" key="3">
    <source>
        <dbReference type="Proteomes" id="UP000238314"/>
    </source>
</evidence>
<dbReference type="EMBL" id="MUGO01000024">
    <property type="protein sequence ID" value="PQA90437.1"/>
    <property type="molecule type" value="Genomic_DNA"/>
</dbReference>
<keyword evidence="1" id="KW-0732">Signal</keyword>
<evidence type="ECO:0000256" key="1">
    <source>
        <dbReference type="SAM" id="SignalP"/>
    </source>
</evidence>
<gene>
    <name evidence="2" type="ORF">B0A70_13970</name>
</gene>
<dbReference type="AlphaFoldDB" id="A0A2S7KC71"/>
<name>A0A2S7KC71_9FLAO</name>
<reference evidence="2 3" key="1">
    <citation type="submission" date="2016-11" db="EMBL/GenBank/DDBJ databases">
        <title>Whole genomes of Flavobacteriaceae.</title>
        <authorList>
            <person name="Stine C."/>
            <person name="Li C."/>
            <person name="Tadesse D."/>
        </authorList>
    </citation>
    <scope>NUCLEOTIDE SEQUENCE [LARGE SCALE GENOMIC DNA]</scope>
    <source>
        <strain evidence="2 3">DSM 21068</strain>
    </source>
</reference>
<comment type="caution">
    <text evidence="2">The sequence shown here is derived from an EMBL/GenBank/DDBJ whole genome shotgun (WGS) entry which is preliminary data.</text>
</comment>
<feature type="chain" id="PRO_5015416837" evidence="1">
    <location>
        <begin position="23"/>
        <end position="448"/>
    </location>
</feature>
<proteinExistence type="predicted"/>
<organism evidence="2 3">
    <name type="scientific">Chryseobacterium piscicola</name>
    <dbReference type="NCBI Taxonomy" id="551459"/>
    <lineage>
        <taxon>Bacteria</taxon>
        <taxon>Pseudomonadati</taxon>
        <taxon>Bacteroidota</taxon>
        <taxon>Flavobacteriia</taxon>
        <taxon>Flavobacteriales</taxon>
        <taxon>Weeksellaceae</taxon>
        <taxon>Chryseobacterium group</taxon>
        <taxon>Chryseobacterium</taxon>
    </lineage>
</organism>
<dbReference type="Proteomes" id="UP000238314">
    <property type="component" value="Unassembled WGS sequence"/>
</dbReference>
<sequence>MCTKGKTILLILFCVISICLNGQLTVTSPYFSDSSEDSYQLNYGISLCDPEKGNYEEAIQFLTTEGISKRPKTQYYLQSLINFQTKGKKITHQIIDSSELNQKEKQLLKLWLFAVTNNDDDYKIILNEVLEKYKDDLDLKKIELRKILQDRSELIFTITDFDSLSKSIQKIQNNRNLSKNDQLYFQLLKLDSDYFVYGNNKNLENLRKRIILDYAELWKKNKLYFSKKYSRLVFKVKCENSEEYFKITDELEPGDEIFEDFHEIYFGQPVASLVGSDNKKYSAFITKNPLYFGDHEAGFDLGKIDWNKSPKEVETKEQFQEFIQHIENLIAKFPGALGPKMTYLDALIKNKQFVYDNDSELYQTAFLKKIIDVFALNQRANFTNHFDYFRDILKTDSPEIKYNEYYKILFKQVKIKNEKEILDYLALVIKEFPHNKNLKIIEEEFSKI</sequence>
<feature type="signal peptide" evidence="1">
    <location>
        <begin position="1"/>
        <end position="22"/>
    </location>
</feature>
<keyword evidence="3" id="KW-1185">Reference proteome</keyword>
<accession>A0A2S7KC71</accession>